<name>A0A832I268_UNCEI</name>
<dbReference type="InterPro" id="IPR050256">
    <property type="entry name" value="Glycosyltransferase_2"/>
</dbReference>
<comment type="caution">
    <text evidence="3">The sequence shown here is derived from an EMBL/GenBank/DDBJ whole genome shotgun (WGS) entry which is preliminary data.</text>
</comment>
<dbReference type="AlphaFoldDB" id="A0A832I268"/>
<feature type="compositionally biased region" description="Basic residues" evidence="1">
    <location>
        <begin position="1"/>
        <end position="11"/>
    </location>
</feature>
<dbReference type="PANTHER" id="PTHR48090:SF7">
    <property type="entry name" value="RFBJ PROTEIN"/>
    <property type="match status" value="1"/>
</dbReference>
<organism evidence="3">
    <name type="scientific">Eiseniibacteriota bacterium</name>
    <dbReference type="NCBI Taxonomy" id="2212470"/>
    <lineage>
        <taxon>Bacteria</taxon>
        <taxon>Candidatus Eiseniibacteriota</taxon>
    </lineage>
</organism>
<evidence type="ECO:0000313" key="3">
    <source>
        <dbReference type="EMBL" id="HGZ43396.1"/>
    </source>
</evidence>
<protein>
    <submittedName>
        <fullName evidence="3">Glycosyltransferase family 2 protein</fullName>
    </submittedName>
</protein>
<evidence type="ECO:0000256" key="1">
    <source>
        <dbReference type="SAM" id="MobiDB-lite"/>
    </source>
</evidence>
<dbReference type="InterPro" id="IPR001173">
    <property type="entry name" value="Glyco_trans_2-like"/>
</dbReference>
<reference evidence="3" key="1">
    <citation type="journal article" date="2020" name="mSystems">
        <title>Genome- and Community-Level Interaction Insights into Carbon Utilization and Element Cycling Functions of Hydrothermarchaeota in Hydrothermal Sediment.</title>
        <authorList>
            <person name="Zhou Z."/>
            <person name="Liu Y."/>
            <person name="Xu W."/>
            <person name="Pan J."/>
            <person name="Luo Z.H."/>
            <person name="Li M."/>
        </authorList>
    </citation>
    <scope>NUCLEOTIDE SEQUENCE [LARGE SCALE GENOMIC DNA]</scope>
    <source>
        <strain evidence="3">SpSt-381</strain>
    </source>
</reference>
<evidence type="ECO:0000259" key="2">
    <source>
        <dbReference type="Pfam" id="PF00535"/>
    </source>
</evidence>
<keyword evidence="3" id="KW-0808">Transferase</keyword>
<dbReference type="GO" id="GO:0016740">
    <property type="term" value="F:transferase activity"/>
    <property type="evidence" value="ECO:0007669"/>
    <property type="project" value="UniProtKB-KW"/>
</dbReference>
<dbReference type="InterPro" id="IPR029044">
    <property type="entry name" value="Nucleotide-diphossugar_trans"/>
</dbReference>
<gene>
    <name evidence="3" type="ORF">ENR23_08230</name>
</gene>
<sequence length="310" mass="33980">MARPRAGRIARRPGATLRSARTARDRAAIRRHARPRAGRFRRAPAAAAAACANVPGSRAVPRAFRPVKPALSAIDPAQVAVVVPAYNEAGKIGDVVRKVPRSLASCVIVVDDCSTDGTADEARAAGAERVLRHATNRGVGAGIRTGLFEAKRAGFTFAAVLSGDDQHEPEELARALPPLFAGEADLVQGSRWLPGGATPGIPADRRWLTRLYPLLFRLASGYPSTDGTNGFRAFRLSLLDDPRIRLDQAWLDRYELEPYLLFQAVRCGYRVREVPVTVRYHARGTTKMKVLRDGWRILRPLVHLRLGLRH</sequence>
<dbReference type="Pfam" id="PF00535">
    <property type="entry name" value="Glycos_transf_2"/>
    <property type="match status" value="1"/>
</dbReference>
<proteinExistence type="predicted"/>
<accession>A0A832I268</accession>
<dbReference type="EMBL" id="DSQF01000017">
    <property type="protein sequence ID" value="HGZ43396.1"/>
    <property type="molecule type" value="Genomic_DNA"/>
</dbReference>
<feature type="region of interest" description="Disordered" evidence="1">
    <location>
        <begin position="1"/>
        <end position="26"/>
    </location>
</feature>
<dbReference type="PANTHER" id="PTHR48090">
    <property type="entry name" value="UNDECAPRENYL-PHOSPHATE 4-DEOXY-4-FORMAMIDO-L-ARABINOSE TRANSFERASE-RELATED"/>
    <property type="match status" value="1"/>
</dbReference>
<dbReference type="SUPFAM" id="SSF53448">
    <property type="entry name" value="Nucleotide-diphospho-sugar transferases"/>
    <property type="match status" value="1"/>
</dbReference>
<dbReference type="Gene3D" id="3.90.550.10">
    <property type="entry name" value="Spore Coat Polysaccharide Biosynthesis Protein SpsA, Chain A"/>
    <property type="match status" value="1"/>
</dbReference>
<dbReference type="CDD" id="cd04179">
    <property type="entry name" value="DPM_DPG-synthase_like"/>
    <property type="match status" value="1"/>
</dbReference>
<feature type="domain" description="Glycosyltransferase 2-like" evidence="2">
    <location>
        <begin position="81"/>
        <end position="240"/>
    </location>
</feature>